<keyword evidence="2" id="KW-1185">Reference proteome</keyword>
<evidence type="ECO:0000313" key="1">
    <source>
        <dbReference type="EMBL" id="AZU98701.1"/>
    </source>
</evidence>
<sequence length="102" mass="11513">MKITYQPHALEITLIKGEERESASVAIPSWATCVAVDRNGVISVFDEYPNRCSEDWDSLLGSTYEIVAEVQDVVRNWENTCHPIDQSFNTKTELILLVGEEP</sequence>
<evidence type="ECO:0000313" key="2">
    <source>
        <dbReference type="Proteomes" id="UP000287416"/>
    </source>
</evidence>
<accession>A0A3Q9R7F7</accession>
<dbReference type="EMBL" id="MK278860">
    <property type="protein sequence ID" value="AZU98701.1"/>
    <property type="molecule type" value="Genomic_DNA"/>
</dbReference>
<organism evidence="1 2">
    <name type="scientific">Acinetobacter phage AbTZA1</name>
    <dbReference type="NCBI Taxonomy" id="2500827"/>
    <lineage>
        <taxon>Viruses</taxon>
        <taxon>Duplodnaviria</taxon>
        <taxon>Heunggongvirae</taxon>
        <taxon>Uroviricota</taxon>
        <taxon>Caudoviricetes</taxon>
        <taxon>Pantevenvirales</taxon>
        <taxon>Straboviridae</taxon>
        <taxon>Twarogvirinae</taxon>
        <taxon>Hadassahvirus</taxon>
        <taxon>Hadassahvirus azbtza1</taxon>
    </lineage>
</organism>
<dbReference type="RefSeq" id="YP_009882074.1">
    <property type="nucleotide sequence ID" value="NC_049445.1"/>
</dbReference>
<dbReference type="GeneID" id="55811370"/>
<protein>
    <submittedName>
        <fullName evidence="1">Uncharacterized protein</fullName>
    </submittedName>
</protein>
<name>A0A3Q9R7F7_9CAUD</name>
<dbReference type="Proteomes" id="UP000287416">
    <property type="component" value="Segment"/>
</dbReference>
<proteinExistence type="predicted"/>
<reference evidence="1 2" key="1">
    <citation type="submission" date="2018-12" db="EMBL/GenBank/DDBJ databases">
        <title>Successful treatment of antibiotic resistant microbial bone infection with bacteriophages.</title>
        <authorList>
            <person name="Nir-Paz R."/>
            <person name="Gelman D."/>
            <person name="Khouri A."/>
            <person name="Sisson B.M."/>
            <person name="Fackler J."/>
            <person name="Oren S.A."/>
            <person name="Khalifa L."/>
            <person name="Rimon A."/>
            <person name="Glazer S.C."/>
            <person name="Moses A.E."/>
            <person name="Yoram W."/>
            <person name="Schooley R.T."/>
            <person name="Hazan R."/>
        </authorList>
    </citation>
    <scope>NUCLEOTIDE SEQUENCE [LARGE SCALE GENOMIC DNA]</scope>
</reference>
<dbReference type="KEGG" id="vg:55811370"/>